<dbReference type="PROSITE" id="PS51125">
    <property type="entry name" value="NHL"/>
    <property type="match status" value="3"/>
</dbReference>
<dbReference type="Gene3D" id="2.120.10.30">
    <property type="entry name" value="TolB, C-terminal domain"/>
    <property type="match status" value="1"/>
</dbReference>
<feature type="repeat" description="NHL" evidence="2">
    <location>
        <begin position="227"/>
        <end position="255"/>
    </location>
</feature>
<organism evidence="4 5">
    <name type="scientific">Orchesella dallaii</name>
    <dbReference type="NCBI Taxonomy" id="48710"/>
    <lineage>
        <taxon>Eukaryota</taxon>
        <taxon>Metazoa</taxon>
        <taxon>Ecdysozoa</taxon>
        <taxon>Arthropoda</taxon>
        <taxon>Hexapoda</taxon>
        <taxon>Collembola</taxon>
        <taxon>Entomobryomorpha</taxon>
        <taxon>Entomobryoidea</taxon>
        <taxon>Orchesellidae</taxon>
        <taxon>Orchesellinae</taxon>
        <taxon>Orchesella</taxon>
    </lineage>
</organism>
<name>A0ABP1PU40_9HEXA</name>
<keyword evidence="1" id="KW-0677">Repeat</keyword>
<dbReference type="InterPro" id="IPR050952">
    <property type="entry name" value="TRIM-NHL_E3_ligases"/>
</dbReference>
<dbReference type="SUPFAM" id="SSF101898">
    <property type="entry name" value="NHL repeat"/>
    <property type="match status" value="1"/>
</dbReference>
<dbReference type="Pfam" id="PF01436">
    <property type="entry name" value="NHL"/>
    <property type="match status" value="3"/>
</dbReference>
<evidence type="ECO:0000256" key="1">
    <source>
        <dbReference type="ARBA" id="ARBA00022737"/>
    </source>
</evidence>
<protein>
    <submittedName>
        <fullName evidence="4">Uncharacterized protein</fullName>
    </submittedName>
</protein>
<dbReference type="PANTHER" id="PTHR24104">
    <property type="entry name" value="E3 UBIQUITIN-PROTEIN LIGASE NHLRC1-RELATED"/>
    <property type="match status" value="1"/>
</dbReference>
<dbReference type="PANTHER" id="PTHR24104:SF48">
    <property type="entry name" value="PROTEIN WECH"/>
    <property type="match status" value="1"/>
</dbReference>
<dbReference type="InterPro" id="IPR011042">
    <property type="entry name" value="6-blade_b-propeller_TolB-like"/>
</dbReference>
<feature type="repeat" description="NHL" evidence="2">
    <location>
        <begin position="69"/>
        <end position="112"/>
    </location>
</feature>
<reference evidence="4 5" key="1">
    <citation type="submission" date="2024-08" db="EMBL/GenBank/DDBJ databases">
        <authorList>
            <person name="Cucini C."/>
            <person name="Frati F."/>
        </authorList>
    </citation>
    <scope>NUCLEOTIDE SEQUENCE [LARGE SCALE GENOMIC DNA]</scope>
</reference>
<dbReference type="InterPro" id="IPR001258">
    <property type="entry name" value="NHL_repeat"/>
</dbReference>
<evidence type="ECO:0000256" key="2">
    <source>
        <dbReference type="PROSITE-ProRule" id="PRU00504"/>
    </source>
</evidence>
<feature type="repeat" description="NHL" evidence="2">
    <location>
        <begin position="116"/>
        <end position="160"/>
    </location>
</feature>
<evidence type="ECO:0000313" key="4">
    <source>
        <dbReference type="EMBL" id="CAL8077378.1"/>
    </source>
</evidence>
<comment type="caution">
    <text evidence="4">The sequence shown here is derived from an EMBL/GenBank/DDBJ whole genome shotgun (WGS) entry which is preliminary data.</text>
</comment>
<gene>
    <name evidence="4" type="ORF">ODALV1_LOCUS3797</name>
</gene>
<keyword evidence="5" id="KW-1185">Reference proteome</keyword>
<accession>A0ABP1PU40</accession>
<dbReference type="EMBL" id="CAXLJM020000012">
    <property type="protein sequence ID" value="CAL8077378.1"/>
    <property type="molecule type" value="Genomic_DNA"/>
</dbReference>
<sequence length="296" mass="33789">MPVQGIRFNWRHPQPSHPQGHWTHPRLAERNKSKLWGLNADLQTNNIFYTDREAHDVVCVHPAGHTLFKFSQRSSSSKRLLRRPTGIAYDSEHKRLVIADKDNHRICFFTLDGQFISSFGSWGHANGELQYPWDVSVSPNGQHIAVTDSRKKRIQLFDRFGNFLNKYTIFEKNPFEYKNELDLPRGISFDETGSNLYVTDFNVNNVIHIPLDFSFHRKMVPAGKLWRPQGIAVDWLGNVLIVDTRNHCVRQVTSQGDLVSNITCTPDPSLNFPVNVTTLAGGFAAVLDGMGKIYIF</sequence>
<proteinExistence type="predicted"/>
<evidence type="ECO:0000313" key="5">
    <source>
        <dbReference type="Proteomes" id="UP001642540"/>
    </source>
</evidence>
<evidence type="ECO:0000256" key="3">
    <source>
        <dbReference type="SAM" id="MobiDB-lite"/>
    </source>
</evidence>
<dbReference type="Proteomes" id="UP001642540">
    <property type="component" value="Unassembled WGS sequence"/>
</dbReference>
<feature type="region of interest" description="Disordered" evidence="3">
    <location>
        <begin position="1"/>
        <end position="24"/>
    </location>
</feature>